<organism evidence="2 3">
    <name type="scientific">Tumebacillus flagellatus</name>
    <dbReference type="NCBI Taxonomy" id="1157490"/>
    <lineage>
        <taxon>Bacteria</taxon>
        <taxon>Bacillati</taxon>
        <taxon>Bacillota</taxon>
        <taxon>Bacilli</taxon>
        <taxon>Bacillales</taxon>
        <taxon>Alicyclobacillaceae</taxon>
        <taxon>Tumebacillus</taxon>
    </lineage>
</organism>
<dbReference type="RefSeq" id="WP_081857123.1">
    <property type="nucleotide sequence ID" value="NZ_JMIR01000013.1"/>
</dbReference>
<dbReference type="Pfam" id="PF04717">
    <property type="entry name" value="Phage_base_V"/>
    <property type="match status" value="1"/>
</dbReference>
<dbReference type="InterPro" id="IPR006531">
    <property type="entry name" value="Gp5/Vgr_OB"/>
</dbReference>
<dbReference type="SUPFAM" id="SSF69349">
    <property type="entry name" value="Phage fibre proteins"/>
    <property type="match status" value="1"/>
</dbReference>
<evidence type="ECO:0000259" key="1">
    <source>
        <dbReference type="Pfam" id="PF04717"/>
    </source>
</evidence>
<dbReference type="AlphaFoldDB" id="A0A074LS28"/>
<gene>
    <name evidence="2" type="ORF">EL26_11440</name>
</gene>
<dbReference type="OrthoDB" id="9762420at2"/>
<name>A0A074LS28_9BACL</name>
<comment type="caution">
    <text evidence="2">The sequence shown here is derived from an EMBL/GenBank/DDBJ whole genome shotgun (WGS) entry which is preliminary data.</text>
</comment>
<dbReference type="Proteomes" id="UP000027931">
    <property type="component" value="Unassembled WGS sequence"/>
</dbReference>
<reference evidence="2 3" key="1">
    <citation type="journal article" date="2013" name="Int. J. Syst. Evol. Microbiol.">
        <title>Tumebacillus flagellatus sp. nov., an alpha-amylase/pullulanase-producing bacterium isolated from cassava wastewater.</title>
        <authorList>
            <person name="Wang Q."/>
            <person name="Xie N."/>
            <person name="Qin Y."/>
            <person name="Shen N."/>
            <person name="Zhu J."/>
            <person name="Mi H."/>
            <person name="Huang R."/>
        </authorList>
    </citation>
    <scope>NUCLEOTIDE SEQUENCE [LARGE SCALE GENOMIC DNA]</scope>
    <source>
        <strain evidence="2 3">GST4</strain>
    </source>
</reference>
<dbReference type="EMBL" id="JMIR01000013">
    <property type="protein sequence ID" value="KEO83295.1"/>
    <property type="molecule type" value="Genomic_DNA"/>
</dbReference>
<dbReference type="SUPFAM" id="SSF69255">
    <property type="entry name" value="gp5 N-terminal domain-like"/>
    <property type="match status" value="1"/>
</dbReference>
<dbReference type="InterPro" id="IPR037026">
    <property type="entry name" value="Vgr_OB-fold_dom_sf"/>
</dbReference>
<keyword evidence="3" id="KW-1185">Reference proteome</keyword>
<accession>A0A074LS28</accession>
<proteinExistence type="predicted"/>
<protein>
    <recommendedName>
        <fullName evidence="1">Gp5/Type VI secretion system Vgr protein OB-fold domain-containing protein</fullName>
    </recommendedName>
</protein>
<evidence type="ECO:0000313" key="2">
    <source>
        <dbReference type="EMBL" id="KEO83295.1"/>
    </source>
</evidence>
<feature type="domain" description="Gp5/Type VI secretion system Vgr protein OB-fold" evidence="1">
    <location>
        <begin position="30"/>
        <end position="103"/>
    </location>
</feature>
<dbReference type="STRING" id="1157490.EL26_11440"/>
<evidence type="ECO:0000313" key="3">
    <source>
        <dbReference type="Proteomes" id="UP000027931"/>
    </source>
</evidence>
<sequence>MSFGDFDFLGGGFSGSGNSSQTTKIHGVVVGVVTDNKDPDNLARVKLKFPIREGEETTDWARVANLFAGKDRGSLFIPEVGDEVLVAFHLGEVSQPYVIGSLWNKDQTAPKGDADKNNIRKFRSRSGHEITFNDDGTDGNVQIQCSKGHYILLDDKADTIKVSDKDGKNIIEIKGGDSGKITVTSGNAVLTLTAQGDVSINGQKSVKVESPQINIESSGMLNLKASGNIQMESSAMVTIKGSMVKIN</sequence>
<dbReference type="Gene3D" id="2.40.50.230">
    <property type="entry name" value="Gp5 N-terminal domain"/>
    <property type="match status" value="1"/>
</dbReference>
<dbReference type="eggNOG" id="COG3501">
    <property type="taxonomic scope" value="Bacteria"/>
</dbReference>